<feature type="compositionally biased region" description="Polar residues" evidence="1">
    <location>
        <begin position="593"/>
        <end position="615"/>
    </location>
</feature>
<dbReference type="GeneID" id="98174031"/>
<feature type="region of interest" description="Disordered" evidence="1">
    <location>
        <begin position="1"/>
        <end position="20"/>
    </location>
</feature>
<dbReference type="PANTHER" id="PTHR28122:SF1">
    <property type="entry name" value="E3 UBIQUITIN-PROTEIN LIGASE SUBSTRATE RECEPTOR MMS22"/>
    <property type="match status" value="1"/>
</dbReference>
<feature type="region of interest" description="Disordered" evidence="1">
    <location>
        <begin position="217"/>
        <end position="652"/>
    </location>
</feature>
<gene>
    <name evidence="2" type="ORF">MFIFM68171_03287</name>
</gene>
<feature type="compositionally biased region" description="Acidic residues" evidence="1">
    <location>
        <begin position="9"/>
        <end position="19"/>
    </location>
</feature>
<accession>A0ABQ0G5P0</accession>
<dbReference type="RefSeq" id="XP_070914809.1">
    <property type="nucleotide sequence ID" value="XM_071058708.1"/>
</dbReference>
<feature type="compositionally biased region" description="Basic and acidic residues" evidence="1">
    <location>
        <begin position="629"/>
        <end position="642"/>
    </location>
</feature>
<feature type="compositionally biased region" description="Low complexity" evidence="1">
    <location>
        <begin position="753"/>
        <end position="762"/>
    </location>
</feature>
<dbReference type="Pfam" id="PF09462">
    <property type="entry name" value="Mus7"/>
    <property type="match status" value="1"/>
</dbReference>
<dbReference type="EMBL" id="BAAFSV010000002">
    <property type="protein sequence ID" value="GAB1313077.1"/>
    <property type="molecule type" value="Genomic_DNA"/>
</dbReference>
<dbReference type="PANTHER" id="PTHR28122">
    <property type="entry name" value="E3 UBIQUITIN-PROTEIN LIGASE SUBSTRATE RECEPTOR MMS22"/>
    <property type="match status" value="1"/>
</dbReference>
<evidence type="ECO:0000313" key="3">
    <source>
        <dbReference type="Proteomes" id="UP001628179"/>
    </source>
</evidence>
<feature type="compositionally biased region" description="Basic and acidic residues" evidence="1">
    <location>
        <begin position="530"/>
        <end position="542"/>
    </location>
</feature>
<comment type="caution">
    <text evidence="2">The sequence shown here is derived from an EMBL/GenBank/DDBJ whole genome shotgun (WGS) entry which is preliminary data.</text>
</comment>
<feature type="compositionally biased region" description="Acidic residues" evidence="1">
    <location>
        <begin position="555"/>
        <end position="566"/>
    </location>
</feature>
<keyword evidence="3" id="KW-1185">Reference proteome</keyword>
<feature type="compositionally biased region" description="Low complexity" evidence="1">
    <location>
        <begin position="136"/>
        <end position="152"/>
    </location>
</feature>
<feature type="compositionally biased region" description="Acidic residues" evidence="1">
    <location>
        <begin position="236"/>
        <end position="251"/>
    </location>
</feature>
<feature type="compositionally biased region" description="Polar residues" evidence="1">
    <location>
        <begin position="439"/>
        <end position="449"/>
    </location>
</feature>
<feature type="region of interest" description="Disordered" evidence="1">
    <location>
        <begin position="29"/>
        <end position="181"/>
    </location>
</feature>
<evidence type="ECO:0000256" key="1">
    <source>
        <dbReference type="SAM" id="MobiDB-lite"/>
    </source>
</evidence>
<name>A0ABQ0G5P0_9PEZI</name>
<feature type="region of interest" description="Disordered" evidence="1">
    <location>
        <begin position="715"/>
        <end position="824"/>
    </location>
</feature>
<feature type="compositionally biased region" description="Polar residues" evidence="1">
    <location>
        <begin position="283"/>
        <end position="309"/>
    </location>
</feature>
<reference evidence="2 3" key="1">
    <citation type="submission" date="2024-09" db="EMBL/GenBank/DDBJ databases">
        <title>Itraconazole resistance in Madurella fahalii resulting from another homologue of gene encoding cytochrome P450 14-alpha sterol demethylase (CYP51).</title>
        <authorList>
            <person name="Yoshioka I."/>
            <person name="Fahal A.H."/>
            <person name="Kaneko S."/>
            <person name="Yaguchi T."/>
        </authorList>
    </citation>
    <scope>NUCLEOTIDE SEQUENCE [LARGE SCALE GENOMIC DNA]</scope>
    <source>
        <strain evidence="2 3">IFM 68171</strain>
    </source>
</reference>
<sequence>MKTWRELGEVPDSDDESVDYTELYDNGQCDRFSENDVGEPQVRAVPTTPAKTDIWSIPSSSPRHASPEPLTARKQTTPKSGEPAPSARSVGEEHGPGSLPATAVDDGPATPSKTHPDITENPILEDEIPTAYGRFTTSGSAASSPASLLSRTPTPPGSPYRQTRPSPSRAWGTPGESEDISRQVAVRLERSLRPRKPIQQHPYLLENAQYTTFMKSHGVKPIRVIPETQPARKTAEEEDSQEQEYQAEESQDPNGEGPTGSTEESAPIPFDDDEDELALSPSLPKTSSPGHLRASSQQTSANQTDATSVSDDDELPPLERLLPVSGKKRRILKRQGAQLLPATQRKRPRSVPGSSQGSSPRPTSAPPPSVWDLSSSPLGPQALYEPSQELGNMAESPVQERPHTPPASFRRPTSTADPLGNGTVDTPIVINEDSEGELSESNLTASFHSSDSDSDVIRQNSRRIRGVLPASWLRLDQTKEKPAARSVRRSPEPSPNRGTRRGVALPRQGSPRPSITAPLLLFEDSDESDDTSRRRQNEEENPVRTTPTPAVIGEYDGDSAMEDDAIDWMLPTRKRSGSLSTSRRVKKQKKSRTQSFFKGNSGQFSRQPKITQVLSRSKHAGASTSAKRNPTDHPRRTRDGSSAKRRSRKRATAPPLLSILDVVEPDAPRFVKIAARAVKRKANLGKASPSKKLISFATRSDNVDALSALRDWKSGKTRPRIAAPPPRQTEKSKSRPALWEITTNLALNPPPTRSRSTSSFPRKLTRQTSLDGFVTVDNNEESRVPRPPSTPGSRLQKPIEDRIPALRPAQLEADEREDRRRQLNSRKRTLDAFYRRTRRALGQSTDDVLEQEPLDKNFTLQEPGSRSQYVFNDAEEPLVTGKDRIGETKSRFRKRLRPRYLDLEAPQYARANDPLPAEVSVIDVQAHRSQDKLAGLGPYGTHYTQHFEIFPLDRGTFFHESTVIGRGAVRDAMERGLSDRIRQQRPPVSFSFDGQALRWGAWGDTTSSEFGILVDWVVEQLGSDATTEATTSRKAIDAADFVLEYILGSLSVHNDLEEKAFFSRCLEVFPGFTSRFESLDWTTASEGRKRTQLEVAARFTVAILAVHRLSLTSGGHPMQNMKMEELLKKLASITIGRLLDAGTDQLRALYGDLQRSSFRERGIRSDRVLANCWVVMMRALRSAAIPRGSFWDVTHSVMLSRGVGSGSDAQTFERLWQDMFTLLPLCEIDDSGVLVPGLRDADPMEGWTLPQQLLKPVFELYKSNPRQPPGFNDYCRALVARCHYLVQQWGWYKCTGIIGTIFDFFGSQNLAHLRNEEVYKSPQFLEELDGSPSLSIEPEDRCFHIFVKLLALAIQRLKQAGRNNDIKNLVARTLPNHNRQYLKEDTVHQHDLAALRNHHDLLCTLFWVSPPDLRPAVHLMEKLVVPGSAHKEACLINVRAWNQLARFVMSQGEGPAAFKPFSAWRNNVFNQVLDQYLSAASDIEQQFHALASELPGISKDMRDEMIAKNKATALDILHFSVKASLDVLQRAPTLETALGGLNTTQLQKVFTGLDFHSPGFDWSVLRVALDTLDHFLARIEDASEEQYSSGFSDNNDPHQLEEAVLLVNEHLAKDFFWMSRTILAISVEKSQGPHAQQTACAEKTVTLAAKIAARFYKNRVTQLSPYFASGKYGLFSDLPKNLSTSERKFLPLFVAVLAKNHVFDFKDIGTNALGLWILSITKPLRFLGYENYLAEVLQHERLPFLDRATVAVGIPPDYNSNIDFFACAIHYMRRTLRERGLSSAQPKQQRDEFGKILQLTMQKMKEDLALLRPHAAEHGSYMDFVRQVISLIKSHGVGICVVDPFFTQPSPDYSPPMQDPQLHAAGIVAYGVRLSERDVTAVPQLFHYLYNNFKIALGNDKMEQECRILGRAMAENAHVATFVLQFMLPAVVQASAQTVDCWALLEVYAVALGDLLLDTACIPRELAGEDVEHAAGVLNGLLAWFDALGGGGSESAVSLQQLHVMTLLASVAHALQPSLASYLSNEPDSAVPGLDAIDRLAALFVEMRSHLAELISRLGTDEPPSDEGAGVRVMDLLGGWSPATMGIGSGSGAAGRNARVQDFAKTVVLDVRRNWVVSVDCVMVRMAGSAGRGGTGAGGSGIPALASTQAAASSSQALQGTRYAPWTKGEVLRRLWVEVGKWTLRAGPGDVVVRGANSKRRARRGPVDGDELLF</sequence>
<proteinExistence type="predicted"/>
<feature type="compositionally biased region" description="Basic residues" evidence="1">
    <location>
        <begin position="583"/>
        <end position="592"/>
    </location>
</feature>
<organism evidence="2 3">
    <name type="scientific">Madurella fahalii</name>
    <dbReference type="NCBI Taxonomy" id="1157608"/>
    <lineage>
        <taxon>Eukaryota</taxon>
        <taxon>Fungi</taxon>
        <taxon>Dikarya</taxon>
        <taxon>Ascomycota</taxon>
        <taxon>Pezizomycotina</taxon>
        <taxon>Sordariomycetes</taxon>
        <taxon>Sordariomycetidae</taxon>
        <taxon>Sordariales</taxon>
        <taxon>Sordariales incertae sedis</taxon>
        <taxon>Madurella</taxon>
    </lineage>
</organism>
<protein>
    <submittedName>
        <fullName evidence="2">Mus7/MMS22 family-domain-containing protein</fullName>
    </submittedName>
</protein>
<evidence type="ECO:0000313" key="2">
    <source>
        <dbReference type="EMBL" id="GAB1313077.1"/>
    </source>
</evidence>
<dbReference type="InterPro" id="IPR019021">
    <property type="entry name" value="Mms22"/>
</dbReference>
<dbReference type="Proteomes" id="UP001628179">
    <property type="component" value="Unassembled WGS sequence"/>
</dbReference>